<proteinExistence type="predicted"/>
<evidence type="ECO:0000256" key="5">
    <source>
        <dbReference type="SAM" id="Phobius"/>
    </source>
</evidence>
<gene>
    <name evidence="6" type="ORF">PFICI_00482</name>
</gene>
<keyword evidence="7" id="KW-1185">Reference proteome</keyword>
<feature type="transmembrane region" description="Helical" evidence="5">
    <location>
        <begin position="12"/>
        <end position="34"/>
    </location>
</feature>
<keyword evidence="3 5" id="KW-1133">Transmembrane helix</keyword>
<sequence>MQFSLPSILSSFNQWGAFLFFGAWCLVAIIYTFLMIPEVSGLTVEEIEETFKGSWFNAYQTSRHRQVIEGRPGAEAPVVSKIITVRTKSMDGEGKAEP</sequence>
<comment type="subcellular location">
    <subcellularLocation>
        <location evidence="1">Membrane</location>
    </subcellularLocation>
</comment>
<evidence type="ECO:0008006" key="8">
    <source>
        <dbReference type="Google" id="ProtNLM"/>
    </source>
</evidence>
<keyword evidence="4 5" id="KW-0472">Membrane</keyword>
<dbReference type="InterPro" id="IPR005828">
    <property type="entry name" value="MFS_sugar_transport-like"/>
</dbReference>
<reference evidence="7" key="1">
    <citation type="journal article" date="2015" name="BMC Genomics">
        <title>Genomic and transcriptomic analysis of the endophytic fungus Pestalotiopsis fici reveals its lifestyle and high potential for synthesis of natural products.</title>
        <authorList>
            <person name="Wang X."/>
            <person name="Zhang X."/>
            <person name="Liu L."/>
            <person name="Xiang M."/>
            <person name="Wang W."/>
            <person name="Sun X."/>
            <person name="Che Y."/>
            <person name="Guo L."/>
            <person name="Liu G."/>
            <person name="Guo L."/>
            <person name="Wang C."/>
            <person name="Yin W.B."/>
            <person name="Stadler M."/>
            <person name="Zhang X."/>
            <person name="Liu X."/>
        </authorList>
    </citation>
    <scope>NUCLEOTIDE SEQUENCE [LARGE SCALE GENOMIC DNA]</scope>
    <source>
        <strain evidence="7">W106-1 / CGMCC3.15140</strain>
    </source>
</reference>
<evidence type="ECO:0000313" key="6">
    <source>
        <dbReference type="EMBL" id="ETS86654.1"/>
    </source>
</evidence>
<dbReference type="InParanoid" id="W3XKW8"/>
<dbReference type="GeneID" id="19265495"/>
<keyword evidence="2 5" id="KW-0812">Transmembrane</keyword>
<name>W3XKW8_PESFW</name>
<protein>
    <recommendedName>
        <fullName evidence="8">Major facilitator superfamily (MFS) profile domain-containing protein</fullName>
    </recommendedName>
</protein>
<evidence type="ECO:0000256" key="3">
    <source>
        <dbReference type="ARBA" id="ARBA00022989"/>
    </source>
</evidence>
<dbReference type="EMBL" id="KI912109">
    <property type="protein sequence ID" value="ETS86654.1"/>
    <property type="molecule type" value="Genomic_DNA"/>
</dbReference>
<dbReference type="SUPFAM" id="SSF103473">
    <property type="entry name" value="MFS general substrate transporter"/>
    <property type="match status" value="1"/>
</dbReference>
<dbReference type="HOGENOM" id="CLU_2334318_0_0_1"/>
<dbReference type="KEGG" id="pfy:PFICI_00482"/>
<dbReference type="Pfam" id="PF00083">
    <property type="entry name" value="Sugar_tr"/>
    <property type="match status" value="1"/>
</dbReference>
<dbReference type="AlphaFoldDB" id="W3XKW8"/>
<dbReference type="GO" id="GO:0016020">
    <property type="term" value="C:membrane"/>
    <property type="evidence" value="ECO:0007669"/>
    <property type="project" value="UniProtKB-SubCell"/>
</dbReference>
<accession>W3XKW8</accession>
<evidence type="ECO:0000256" key="4">
    <source>
        <dbReference type="ARBA" id="ARBA00023136"/>
    </source>
</evidence>
<dbReference type="RefSeq" id="XP_007827254.1">
    <property type="nucleotide sequence ID" value="XM_007829063.1"/>
</dbReference>
<evidence type="ECO:0000313" key="7">
    <source>
        <dbReference type="Proteomes" id="UP000030651"/>
    </source>
</evidence>
<evidence type="ECO:0000256" key="1">
    <source>
        <dbReference type="ARBA" id="ARBA00004370"/>
    </source>
</evidence>
<organism evidence="6 7">
    <name type="scientific">Pestalotiopsis fici (strain W106-1 / CGMCC3.15140)</name>
    <dbReference type="NCBI Taxonomy" id="1229662"/>
    <lineage>
        <taxon>Eukaryota</taxon>
        <taxon>Fungi</taxon>
        <taxon>Dikarya</taxon>
        <taxon>Ascomycota</taxon>
        <taxon>Pezizomycotina</taxon>
        <taxon>Sordariomycetes</taxon>
        <taxon>Xylariomycetidae</taxon>
        <taxon>Amphisphaeriales</taxon>
        <taxon>Sporocadaceae</taxon>
        <taxon>Pestalotiopsis</taxon>
    </lineage>
</organism>
<evidence type="ECO:0000256" key="2">
    <source>
        <dbReference type="ARBA" id="ARBA00022692"/>
    </source>
</evidence>
<dbReference type="Gene3D" id="1.20.1250.20">
    <property type="entry name" value="MFS general substrate transporter like domains"/>
    <property type="match status" value="1"/>
</dbReference>
<dbReference type="GO" id="GO:0022857">
    <property type="term" value="F:transmembrane transporter activity"/>
    <property type="evidence" value="ECO:0007669"/>
    <property type="project" value="InterPro"/>
</dbReference>
<dbReference type="Proteomes" id="UP000030651">
    <property type="component" value="Unassembled WGS sequence"/>
</dbReference>
<dbReference type="InterPro" id="IPR036259">
    <property type="entry name" value="MFS_trans_sf"/>
</dbReference>
<dbReference type="OrthoDB" id="5296287at2759"/>